<gene>
    <name evidence="2" type="ORF">J2Z17_001637</name>
</gene>
<reference evidence="2 3" key="1">
    <citation type="submission" date="2021-03" db="EMBL/GenBank/DDBJ databases">
        <title>Genomic Encyclopedia of Type Strains, Phase IV (KMG-IV): sequencing the most valuable type-strain genomes for metagenomic binning, comparative biology and taxonomic classification.</title>
        <authorList>
            <person name="Goeker M."/>
        </authorList>
    </citation>
    <scope>NUCLEOTIDE SEQUENCE [LARGE SCALE GENOMIC DNA]</scope>
    <source>
        <strain evidence="2 3">DSM 21600</strain>
    </source>
</reference>
<keyword evidence="1" id="KW-0732">Signal</keyword>
<proteinExistence type="predicted"/>
<dbReference type="EMBL" id="JAGGJU010000004">
    <property type="protein sequence ID" value="MBP1850203.1"/>
    <property type="molecule type" value="Genomic_DNA"/>
</dbReference>
<protein>
    <submittedName>
        <fullName evidence="2">Uncharacterized protein</fullName>
    </submittedName>
</protein>
<accession>A0ABS4DWY7</accession>
<feature type="chain" id="PRO_5046031751" evidence="1">
    <location>
        <begin position="19"/>
        <end position="281"/>
    </location>
</feature>
<evidence type="ECO:0000313" key="2">
    <source>
        <dbReference type="EMBL" id="MBP1850203.1"/>
    </source>
</evidence>
<comment type="caution">
    <text evidence="2">The sequence shown here is derived from an EMBL/GenBank/DDBJ whole genome shotgun (WGS) entry which is preliminary data.</text>
</comment>
<organism evidence="2 3">
    <name type="scientific">Rhizobium halophytocola</name>
    <dbReference type="NCBI Taxonomy" id="735519"/>
    <lineage>
        <taxon>Bacteria</taxon>
        <taxon>Pseudomonadati</taxon>
        <taxon>Pseudomonadota</taxon>
        <taxon>Alphaproteobacteria</taxon>
        <taxon>Hyphomicrobiales</taxon>
        <taxon>Rhizobiaceae</taxon>
        <taxon>Rhizobium/Agrobacterium group</taxon>
        <taxon>Rhizobium</taxon>
    </lineage>
</organism>
<dbReference type="Proteomes" id="UP000759443">
    <property type="component" value="Unassembled WGS sequence"/>
</dbReference>
<evidence type="ECO:0000313" key="3">
    <source>
        <dbReference type="Proteomes" id="UP000759443"/>
    </source>
</evidence>
<name>A0ABS4DWY7_9HYPH</name>
<sequence length="281" mass="30108">MLAMLAPAVLAGPVPALADWVLIRTVATNGSVVYSRLDMSVDTGDWKTVEGERTGNAVKVYVSSCDGKIRFRAFERDEFGFFTRQSPQGIKYCQAEVVFDDYVPTKLATVLEPGRLVNRTLWIAAFGDRVSGQHYAAALDDALAEKKFGFVAIAASELAASLRKAGQSESAKPFAALSVQATIAGVLDQQKADPSQLPILTGNEVGDLVMTPQAKSVLETYQQQALGLSKGAGEIGKTGWKTMRSLPGGDEVDASAWNLPTEALVDFKPGLLAVMDERPHT</sequence>
<evidence type="ECO:0000256" key="1">
    <source>
        <dbReference type="SAM" id="SignalP"/>
    </source>
</evidence>
<keyword evidence="3" id="KW-1185">Reference proteome</keyword>
<feature type="signal peptide" evidence="1">
    <location>
        <begin position="1"/>
        <end position="18"/>
    </location>
</feature>
<dbReference type="RefSeq" id="WP_209943833.1">
    <property type="nucleotide sequence ID" value="NZ_JAGGJU010000004.1"/>
</dbReference>